<name>A0ABP9UN77_9DEIO</name>
<protein>
    <submittedName>
        <fullName evidence="1">Uncharacterized protein</fullName>
    </submittedName>
</protein>
<organism evidence="1 2">
    <name type="scientific">Deinococcus caeni</name>
    <dbReference type="NCBI Taxonomy" id="569127"/>
    <lineage>
        <taxon>Bacteria</taxon>
        <taxon>Thermotogati</taxon>
        <taxon>Deinococcota</taxon>
        <taxon>Deinococci</taxon>
        <taxon>Deinococcales</taxon>
        <taxon>Deinococcaceae</taxon>
        <taxon>Deinococcus</taxon>
    </lineage>
</organism>
<accession>A0ABP9UN77</accession>
<gene>
    <name evidence="1" type="ORF">Dcae01_03323</name>
</gene>
<dbReference type="EMBL" id="BAABQU010000080">
    <property type="protein sequence ID" value="GAA5441782.1"/>
    <property type="molecule type" value="Genomic_DNA"/>
</dbReference>
<evidence type="ECO:0000313" key="1">
    <source>
        <dbReference type="EMBL" id="GAA5441782.1"/>
    </source>
</evidence>
<dbReference type="Proteomes" id="UP001423409">
    <property type="component" value="Unassembled WGS sequence"/>
</dbReference>
<sequence length="70" mass="7975">MDGVNEQFRANMDEVVSRQYCPEHGAFASVEFVDQVAVSRERVQHEYRLETCCEALQAQVTRALQEAGLK</sequence>
<evidence type="ECO:0000313" key="2">
    <source>
        <dbReference type="Proteomes" id="UP001423409"/>
    </source>
</evidence>
<keyword evidence="2" id="KW-1185">Reference proteome</keyword>
<comment type="caution">
    <text evidence="1">The sequence shown here is derived from an EMBL/GenBank/DDBJ whole genome shotgun (WGS) entry which is preliminary data.</text>
</comment>
<reference evidence="1 2" key="1">
    <citation type="submission" date="2024-02" db="EMBL/GenBank/DDBJ databases">
        <title>Deinococcus caeni NBRC 101312.</title>
        <authorList>
            <person name="Ichikawa N."/>
            <person name="Katano-Makiyama Y."/>
            <person name="Hidaka K."/>
        </authorList>
    </citation>
    <scope>NUCLEOTIDE SEQUENCE [LARGE SCALE GENOMIC DNA]</scope>
    <source>
        <strain evidence="1 2">NBRC 101312</strain>
    </source>
</reference>
<proteinExistence type="predicted"/>